<evidence type="ECO:0000313" key="8">
    <source>
        <dbReference type="EMBL" id="TPN84398.1"/>
    </source>
</evidence>
<dbReference type="RefSeq" id="WP_140594734.1">
    <property type="nucleotide sequence ID" value="NZ_VFWZ01000005.1"/>
</dbReference>
<dbReference type="GO" id="GO:0005737">
    <property type="term" value="C:cytoplasm"/>
    <property type="evidence" value="ECO:0007669"/>
    <property type="project" value="TreeGrafter"/>
</dbReference>
<dbReference type="InterPro" id="IPR013752">
    <property type="entry name" value="KPA_reductase"/>
</dbReference>
<proteinExistence type="predicted"/>
<evidence type="ECO:0000313" key="9">
    <source>
        <dbReference type="Proteomes" id="UP000315540"/>
    </source>
</evidence>
<sequence length="298" mass="33793">MGFKRTKVGILGIGAIGSAISCLLKANTSLDLHFYNRTPKGTIKVLYNGIENEILVDDINNYNQELDWLIICLKEHQYNSATSTLLKLVRPHTKLVSIRNGLYHKEPLLEYTKEENILECIIDCPTQQKQDDIYQILRKPILTVPESRLARDFENLFQGENATIKQTFDFKTACWKKVCESATLGAILCLSGETCWVFQDDELLELYKTALKESIQVAIADGAKIEVDFIDKMIAKLLSYPPEKSSSMLTDRLNGKPIELDAKNGVIVERGKQNCIATPINDLFVKLLKKTNKKYFIL</sequence>
<dbReference type="Gene3D" id="1.10.1040.10">
    <property type="entry name" value="N-(1-d-carboxylethyl)-l-norvaline Dehydrogenase, domain 2"/>
    <property type="match status" value="1"/>
</dbReference>
<dbReference type="InterPro" id="IPR013328">
    <property type="entry name" value="6PGD_dom2"/>
</dbReference>
<dbReference type="EMBL" id="VFWZ01000005">
    <property type="protein sequence ID" value="TPN84398.1"/>
    <property type="molecule type" value="Genomic_DNA"/>
</dbReference>
<evidence type="ECO:0000256" key="5">
    <source>
        <dbReference type="ARBA" id="ARBA00048793"/>
    </source>
</evidence>
<dbReference type="GO" id="GO:0008677">
    <property type="term" value="F:2-dehydropantoate 2-reductase activity"/>
    <property type="evidence" value="ECO:0007669"/>
    <property type="project" value="UniProtKB-EC"/>
</dbReference>
<dbReference type="InterPro" id="IPR013332">
    <property type="entry name" value="KPR_N"/>
</dbReference>
<gene>
    <name evidence="8" type="ORF">FHK87_15795</name>
</gene>
<feature type="domain" description="Ketopantoate reductase N-terminal" evidence="6">
    <location>
        <begin position="8"/>
        <end position="132"/>
    </location>
</feature>
<dbReference type="Pfam" id="PF08546">
    <property type="entry name" value="ApbA_C"/>
    <property type="match status" value="1"/>
</dbReference>
<dbReference type="PANTHER" id="PTHR21708">
    <property type="entry name" value="PROBABLE 2-DEHYDROPANTOATE 2-REDUCTASE"/>
    <property type="match status" value="1"/>
</dbReference>
<protein>
    <recommendedName>
        <fullName evidence="3">2-dehydropantoate 2-reductase</fullName>
        <ecNumber evidence="2">1.1.1.169</ecNumber>
    </recommendedName>
    <alternativeName>
        <fullName evidence="4">Ketopantoate reductase</fullName>
    </alternativeName>
</protein>
<dbReference type="AlphaFoldDB" id="A0A504J949"/>
<comment type="catalytic activity">
    <reaction evidence="5">
        <text>(R)-pantoate + NADP(+) = 2-dehydropantoate + NADPH + H(+)</text>
        <dbReference type="Rhea" id="RHEA:16233"/>
        <dbReference type="ChEBI" id="CHEBI:11561"/>
        <dbReference type="ChEBI" id="CHEBI:15378"/>
        <dbReference type="ChEBI" id="CHEBI:15980"/>
        <dbReference type="ChEBI" id="CHEBI:57783"/>
        <dbReference type="ChEBI" id="CHEBI:58349"/>
        <dbReference type="EC" id="1.1.1.169"/>
    </reaction>
</comment>
<feature type="domain" description="Ketopantoate reductase C-terminal" evidence="7">
    <location>
        <begin position="169"/>
        <end position="290"/>
    </location>
</feature>
<dbReference type="InterPro" id="IPR051402">
    <property type="entry name" value="KPR-Related"/>
</dbReference>
<evidence type="ECO:0000259" key="7">
    <source>
        <dbReference type="Pfam" id="PF08546"/>
    </source>
</evidence>
<dbReference type="OrthoDB" id="9793586at2"/>
<evidence type="ECO:0000256" key="3">
    <source>
        <dbReference type="ARBA" id="ARBA00019465"/>
    </source>
</evidence>
<evidence type="ECO:0000256" key="2">
    <source>
        <dbReference type="ARBA" id="ARBA00013014"/>
    </source>
</evidence>
<keyword evidence="9" id="KW-1185">Reference proteome</keyword>
<dbReference type="EC" id="1.1.1.169" evidence="2"/>
<reference evidence="8 9" key="1">
    <citation type="submission" date="2019-06" db="EMBL/GenBank/DDBJ databases">
        <authorList>
            <person name="Meng X."/>
        </authorList>
    </citation>
    <scope>NUCLEOTIDE SEQUENCE [LARGE SCALE GENOMIC DNA]</scope>
    <source>
        <strain evidence="8 9">M625</strain>
    </source>
</reference>
<dbReference type="Proteomes" id="UP000315540">
    <property type="component" value="Unassembled WGS sequence"/>
</dbReference>
<name>A0A504J949_9FLAO</name>
<accession>A0A504J949</accession>
<organism evidence="8 9">
    <name type="scientific">Aquimarina algicola</name>
    <dbReference type="NCBI Taxonomy" id="2589995"/>
    <lineage>
        <taxon>Bacteria</taxon>
        <taxon>Pseudomonadati</taxon>
        <taxon>Bacteroidota</taxon>
        <taxon>Flavobacteriia</taxon>
        <taxon>Flavobacteriales</taxon>
        <taxon>Flavobacteriaceae</taxon>
        <taxon>Aquimarina</taxon>
    </lineage>
</organism>
<dbReference type="InterPro" id="IPR036291">
    <property type="entry name" value="NAD(P)-bd_dom_sf"/>
</dbReference>
<dbReference type="InterPro" id="IPR008927">
    <property type="entry name" value="6-PGluconate_DH-like_C_sf"/>
</dbReference>
<comment type="caution">
    <text evidence="8">The sequence shown here is derived from an EMBL/GenBank/DDBJ whole genome shotgun (WGS) entry which is preliminary data.</text>
</comment>
<evidence type="ECO:0000259" key="6">
    <source>
        <dbReference type="Pfam" id="PF02558"/>
    </source>
</evidence>
<evidence type="ECO:0000256" key="4">
    <source>
        <dbReference type="ARBA" id="ARBA00032024"/>
    </source>
</evidence>
<dbReference type="PROSITE" id="PS51257">
    <property type="entry name" value="PROKAR_LIPOPROTEIN"/>
    <property type="match status" value="1"/>
</dbReference>
<dbReference type="InterPro" id="IPR029752">
    <property type="entry name" value="D-isomer_DH_CS1"/>
</dbReference>
<evidence type="ECO:0000256" key="1">
    <source>
        <dbReference type="ARBA" id="ARBA00004994"/>
    </source>
</evidence>
<dbReference type="SUPFAM" id="SSF51735">
    <property type="entry name" value="NAD(P)-binding Rossmann-fold domains"/>
    <property type="match status" value="1"/>
</dbReference>
<dbReference type="SUPFAM" id="SSF48179">
    <property type="entry name" value="6-phosphogluconate dehydrogenase C-terminal domain-like"/>
    <property type="match status" value="1"/>
</dbReference>
<dbReference type="PROSITE" id="PS00065">
    <property type="entry name" value="D_2_HYDROXYACID_DH_1"/>
    <property type="match status" value="1"/>
</dbReference>
<comment type="pathway">
    <text evidence="1">Cofactor biosynthesis; (R)-pantothenate biosynthesis; (R)-pantoate from 3-methyl-2-oxobutanoate: step 2/2.</text>
</comment>
<dbReference type="Pfam" id="PF02558">
    <property type="entry name" value="ApbA"/>
    <property type="match status" value="1"/>
</dbReference>
<dbReference type="PANTHER" id="PTHR21708:SF26">
    <property type="entry name" value="2-DEHYDROPANTOATE 2-REDUCTASE"/>
    <property type="match status" value="1"/>
</dbReference>
<dbReference type="Gene3D" id="3.40.50.720">
    <property type="entry name" value="NAD(P)-binding Rossmann-like Domain"/>
    <property type="match status" value="1"/>
</dbReference>